<organism evidence="3 4">
    <name type="scientific">Quillaja saponaria</name>
    <name type="common">Soap bark tree</name>
    <dbReference type="NCBI Taxonomy" id="32244"/>
    <lineage>
        <taxon>Eukaryota</taxon>
        <taxon>Viridiplantae</taxon>
        <taxon>Streptophyta</taxon>
        <taxon>Embryophyta</taxon>
        <taxon>Tracheophyta</taxon>
        <taxon>Spermatophyta</taxon>
        <taxon>Magnoliopsida</taxon>
        <taxon>eudicotyledons</taxon>
        <taxon>Gunneridae</taxon>
        <taxon>Pentapetalae</taxon>
        <taxon>rosids</taxon>
        <taxon>fabids</taxon>
        <taxon>Fabales</taxon>
        <taxon>Quillajaceae</taxon>
        <taxon>Quillaja</taxon>
    </lineage>
</organism>
<sequence>MNSNSSKQEFFLSHDLVYGVLTWLPAKSLMRFKNVCKLWNTQIAHNNCFIECHKNRLRPGTPTFSISCQTKNLRQVSFFSVKEEEKDIVHMYTKRLEDHPLLRVSCVFDGLVCFFNRNNATICNLSTHECFTLPPPCHNYPFTDYLVSFYAIGYDPMDKLYKVLHIWEYVHGDQKFYEVITLSTTHNNTTRRKLNPPPWVLGHTMPSHNICINGTIYLACFTKVPHYQYEFQIILGFDVGDEKFQMLRLPNSLHFAKYNNIPILELDGCLAVAQLKYDHRKLKHEIKVMKLEDVENEIWVTESTIVLPYQGKPGKYFAPHFLASVHFLTLTSSGEIMLLMEVYNQGLRVLSYDRATKIFTDLDFMNELFKDVSIRKSMVRIHNYVENIMRLP</sequence>
<dbReference type="InterPro" id="IPR017451">
    <property type="entry name" value="F-box-assoc_interact_dom"/>
</dbReference>
<dbReference type="Pfam" id="PF08268">
    <property type="entry name" value="FBA_3"/>
    <property type="match status" value="1"/>
</dbReference>
<evidence type="ECO:0000313" key="4">
    <source>
        <dbReference type="Proteomes" id="UP001163823"/>
    </source>
</evidence>
<comment type="caution">
    <text evidence="3">The sequence shown here is derived from an EMBL/GenBank/DDBJ whole genome shotgun (WGS) entry which is preliminary data.</text>
</comment>
<feature type="domain" description="F-box" evidence="1">
    <location>
        <begin position="12"/>
        <end position="48"/>
    </location>
</feature>
<gene>
    <name evidence="3" type="ORF">O6P43_025643</name>
</gene>
<dbReference type="KEGG" id="qsa:O6P43_025643"/>
<name>A0AAD7L9D1_QUISA</name>
<dbReference type="Gene3D" id="1.20.1280.50">
    <property type="match status" value="1"/>
</dbReference>
<dbReference type="InterPro" id="IPR013187">
    <property type="entry name" value="F-box-assoc_dom_typ3"/>
</dbReference>
<dbReference type="PANTHER" id="PTHR31111">
    <property type="entry name" value="BNAA05G37150D PROTEIN-RELATED"/>
    <property type="match status" value="1"/>
</dbReference>
<dbReference type="EMBL" id="JARAOO010000010">
    <property type="protein sequence ID" value="KAJ7954021.1"/>
    <property type="molecule type" value="Genomic_DNA"/>
</dbReference>
<evidence type="ECO:0000259" key="1">
    <source>
        <dbReference type="Pfam" id="PF00646"/>
    </source>
</evidence>
<dbReference type="SUPFAM" id="SSF81383">
    <property type="entry name" value="F-box domain"/>
    <property type="match status" value="1"/>
</dbReference>
<dbReference type="AlphaFoldDB" id="A0AAD7L9D1"/>
<evidence type="ECO:0000259" key="2">
    <source>
        <dbReference type="Pfam" id="PF08268"/>
    </source>
</evidence>
<dbReference type="Pfam" id="PF00646">
    <property type="entry name" value="F-box"/>
    <property type="match status" value="1"/>
</dbReference>
<dbReference type="InterPro" id="IPR001810">
    <property type="entry name" value="F-box_dom"/>
</dbReference>
<dbReference type="Proteomes" id="UP001163823">
    <property type="component" value="Chromosome 10"/>
</dbReference>
<protein>
    <submittedName>
        <fullName evidence="3">F-box protein</fullName>
    </submittedName>
</protein>
<keyword evidence="4" id="KW-1185">Reference proteome</keyword>
<reference evidence="3" key="1">
    <citation type="journal article" date="2023" name="Science">
        <title>Elucidation of the pathway for biosynthesis of saponin adjuvants from the soapbark tree.</title>
        <authorList>
            <person name="Reed J."/>
            <person name="Orme A."/>
            <person name="El-Demerdash A."/>
            <person name="Owen C."/>
            <person name="Martin L.B.B."/>
            <person name="Misra R.C."/>
            <person name="Kikuchi S."/>
            <person name="Rejzek M."/>
            <person name="Martin A.C."/>
            <person name="Harkess A."/>
            <person name="Leebens-Mack J."/>
            <person name="Louveau T."/>
            <person name="Stephenson M.J."/>
            <person name="Osbourn A."/>
        </authorList>
    </citation>
    <scope>NUCLEOTIDE SEQUENCE</scope>
    <source>
        <strain evidence="3">S10</strain>
    </source>
</reference>
<dbReference type="InterPro" id="IPR036047">
    <property type="entry name" value="F-box-like_dom_sf"/>
</dbReference>
<accession>A0AAD7L9D1</accession>
<evidence type="ECO:0000313" key="3">
    <source>
        <dbReference type="EMBL" id="KAJ7954021.1"/>
    </source>
</evidence>
<dbReference type="PANTHER" id="PTHR31111:SF138">
    <property type="entry name" value="F-BOX ASSOCIATED DOMAIN-CONTAINING PROTEIN"/>
    <property type="match status" value="1"/>
</dbReference>
<feature type="domain" description="F-box associated beta-propeller type 3" evidence="2">
    <location>
        <begin position="71"/>
        <end position="365"/>
    </location>
</feature>
<proteinExistence type="predicted"/>
<dbReference type="NCBIfam" id="TIGR01640">
    <property type="entry name" value="F_box_assoc_1"/>
    <property type="match status" value="1"/>
</dbReference>